<evidence type="ECO:0000313" key="2">
    <source>
        <dbReference type="EMBL" id="MBW2937364.1"/>
    </source>
</evidence>
<dbReference type="GO" id="GO:0008803">
    <property type="term" value="F:bis(5'-nucleosyl)-tetraphosphatase (symmetrical) activity"/>
    <property type="evidence" value="ECO:0007669"/>
    <property type="project" value="TreeGrafter"/>
</dbReference>
<gene>
    <name evidence="2" type="ORF">KXJ69_04565</name>
</gene>
<comment type="caution">
    <text evidence="2">The sequence shown here is derived from an EMBL/GenBank/DDBJ whole genome shotgun (WGS) entry which is preliminary data.</text>
</comment>
<dbReference type="AlphaFoldDB" id="A0A9X1FNY2"/>
<dbReference type="EMBL" id="JAHWDP010000001">
    <property type="protein sequence ID" value="MBW2937364.1"/>
    <property type="molecule type" value="Genomic_DNA"/>
</dbReference>
<name>A0A9X1FNY2_9FLAO</name>
<dbReference type="InterPro" id="IPR050126">
    <property type="entry name" value="Ap4A_hydrolase"/>
</dbReference>
<dbReference type="RefSeq" id="WP_219051728.1">
    <property type="nucleotide sequence ID" value="NZ_JAHWDP010000001.1"/>
</dbReference>
<dbReference type="CDD" id="cd00144">
    <property type="entry name" value="MPP_PPP_family"/>
    <property type="match status" value="1"/>
</dbReference>
<organism evidence="2 3">
    <name type="scientific">Halomarinibacterium sedimenti</name>
    <dbReference type="NCBI Taxonomy" id="2857106"/>
    <lineage>
        <taxon>Bacteria</taxon>
        <taxon>Pseudomonadati</taxon>
        <taxon>Bacteroidota</taxon>
        <taxon>Flavobacteriia</taxon>
        <taxon>Flavobacteriales</taxon>
        <taxon>Flavobacteriaceae</taxon>
        <taxon>Halomarinibacterium</taxon>
    </lineage>
</organism>
<reference evidence="2" key="1">
    <citation type="submission" date="2021-07" db="EMBL/GenBank/DDBJ databases">
        <title>Aureisphaera sp. CAU 1614 isolated from sea sediment.</title>
        <authorList>
            <person name="Kim W."/>
        </authorList>
    </citation>
    <scope>NUCLEOTIDE SEQUENCE</scope>
    <source>
        <strain evidence="2">CAU 1614</strain>
    </source>
</reference>
<proteinExistence type="predicted"/>
<dbReference type="PANTHER" id="PTHR42850:SF4">
    <property type="entry name" value="ZINC-DEPENDENT ENDOPOLYPHOSPHATASE"/>
    <property type="match status" value="1"/>
</dbReference>
<dbReference type="PANTHER" id="PTHR42850">
    <property type="entry name" value="METALLOPHOSPHOESTERASE"/>
    <property type="match status" value="1"/>
</dbReference>
<dbReference type="GO" id="GO:0016791">
    <property type="term" value="F:phosphatase activity"/>
    <property type="evidence" value="ECO:0007669"/>
    <property type="project" value="TreeGrafter"/>
</dbReference>
<dbReference type="GO" id="GO:0110154">
    <property type="term" value="P:RNA decapping"/>
    <property type="evidence" value="ECO:0007669"/>
    <property type="project" value="TreeGrafter"/>
</dbReference>
<dbReference type="GO" id="GO:0005737">
    <property type="term" value="C:cytoplasm"/>
    <property type="evidence" value="ECO:0007669"/>
    <property type="project" value="TreeGrafter"/>
</dbReference>
<dbReference type="Pfam" id="PF00149">
    <property type="entry name" value="Metallophos"/>
    <property type="match status" value="1"/>
</dbReference>
<protein>
    <submittedName>
        <fullName evidence="2">Serine/threonine protein phosphatase</fullName>
    </submittedName>
</protein>
<accession>A0A9X1FNY2</accession>
<evidence type="ECO:0000313" key="3">
    <source>
        <dbReference type="Proteomes" id="UP001138686"/>
    </source>
</evidence>
<dbReference type="Proteomes" id="UP001138686">
    <property type="component" value="Unassembled WGS sequence"/>
</dbReference>
<evidence type="ECO:0000259" key="1">
    <source>
        <dbReference type="Pfam" id="PF00149"/>
    </source>
</evidence>
<feature type="domain" description="Calcineurin-like phosphoesterase" evidence="1">
    <location>
        <begin position="1"/>
        <end position="188"/>
    </location>
</feature>
<sequence length="241" mass="27826">MRTLVVGDIHGGLKALKQVLFKIESKYTDRYIFLGDYVDGWSESAETIAFLIDFSKKFDCIFLRGNHDELTYKYLKHGDDNPLWLNHGGRETRKSYEAFSSSAIEEHLQFFHNLVNYHMDSKNRLFVHAGFTNLHGPQNEYYPNLVYWDRTLWEVACSLDQSLSIDNSLYPARLKLFSEIYIGHTPVTRLGETVPLQCANVWNIDTGAAFKGPLSVIDVDTKEVWQSDPVYKLYPSEKGRN</sequence>
<dbReference type="InterPro" id="IPR004843">
    <property type="entry name" value="Calcineurin-like_PHP"/>
</dbReference>
<keyword evidence="3" id="KW-1185">Reference proteome</keyword>